<keyword evidence="8 17" id="KW-1133">Transmembrane helix</keyword>
<dbReference type="SUPFAM" id="SSF81321">
    <property type="entry name" value="Family A G protein-coupled receptor-like"/>
    <property type="match status" value="1"/>
</dbReference>
<dbReference type="PROSITE" id="PS00237">
    <property type="entry name" value="G_PROTEIN_RECEP_F1_1"/>
    <property type="match status" value="1"/>
</dbReference>
<evidence type="ECO:0000256" key="8">
    <source>
        <dbReference type="ARBA" id="ARBA00022989"/>
    </source>
</evidence>
<feature type="transmembrane region" description="Helical" evidence="17">
    <location>
        <begin position="50"/>
        <end position="70"/>
    </location>
</feature>
<evidence type="ECO:0000256" key="2">
    <source>
        <dbReference type="ARBA" id="ARBA00020038"/>
    </source>
</evidence>
<dbReference type="InterPro" id="IPR050119">
    <property type="entry name" value="CCR1-9-like"/>
</dbReference>
<feature type="transmembrane region" description="Helical" evidence="17">
    <location>
        <begin position="121"/>
        <end position="138"/>
    </location>
</feature>
<dbReference type="GO" id="GO:0006954">
    <property type="term" value="P:inflammatory response"/>
    <property type="evidence" value="ECO:0007669"/>
    <property type="project" value="InterPro"/>
</dbReference>
<sequence>MMGAAKSSTEEYQWWMGLDLNESYTFDYNEDGGDVCDLNTKFESVFLPTLYSLAFLIGILGNGLLLGVLFQSRKSWSVTDTFILHLAVSDILLLITLPLWAAQAASSSGWQFGSNLCKTTGTVFTINFYSGIFLLACISIDRYLSIVHATQMYNRRKSWVVHMSCLLVWVFSLLLSIPDWLFLEVVSDDRRNIEQCTRNYSKFTSIPEEIQTQRMGARWLYHAVGFLLPSVVLIFCYSCILLQLQCGSQSLQKQRAFKVIIAVVGVFFLCWTPYNIVLLADTIQNNSTANLTCSSMASMGEALTVTASLGYLHCSLNPILYAFVGVKFRRQLVIILKSMGCKLKTRIKSESFTRKSSIWSDSRETSNSIAI</sequence>
<feature type="transmembrane region" description="Helical" evidence="17">
    <location>
        <begin position="256"/>
        <end position="274"/>
    </location>
</feature>
<evidence type="ECO:0000256" key="16">
    <source>
        <dbReference type="RuleBase" id="RU000688"/>
    </source>
</evidence>
<dbReference type="GO" id="GO:0002685">
    <property type="term" value="P:regulation of leukocyte migration"/>
    <property type="evidence" value="ECO:0007669"/>
    <property type="project" value="InterPro"/>
</dbReference>
<dbReference type="STRING" id="28743.ENSCVAP00000023960"/>
<dbReference type="PROSITE" id="PS50262">
    <property type="entry name" value="G_PROTEIN_RECEP_F1_2"/>
    <property type="match status" value="1"/>
</dbReference>
<dbReference type="OMA" id="HAVHMYK"/>
<dbReference type="Gene3D" id="1.20.1070.10">
    <property type="entry name" value="Rhodopsin 7-helix transmembrane proteins"/>
    <property type="match status" value="1"/>
</dbReference>
<reference evidence="19" key="1">
    <citation type="submission" date="2025-08" db="UniProtKB">
        <authorList>
            <consortium name="Ensembl"/>
        </authorList>
    </citation>
    <scope>IDENTIFICATION</scope>
</reference>
<keyword evidence="14 16" id="KW-0807">Transducer</keyword>
<evidence type="ECO:0000256" key="6">
    <source>
        <dbReference type="ARBA" id="ARBA00022657"/>
    </source>
</evidence>
<dbReference type="PRINTS" id="PR00237">
    <property type="entry name" value="GPCRRHODOPSN"/>
</dbReference>
<dbReference type="GO" id="GO:0019957">
    <property type="term" value="F:C-C chemokine binding"/>
    <property type="evidence" value="ECO:0007669"/>
    <property type="project" value="TreeGrafter"/>
</dbReference>
<feature type="transmembrane region" description="Helical" evidence="17">
    <location>
        <begin position="82"/>
        <end position="101"/>
    </location>
</feature>
<evidence type="ECO:0000256" key="11">
    <source>
        <dbReference type="ARBA" id="ARBA00023157"/>
    </source>
</evidence>
<keyword evidence="20" id="KW-1185">Reference proteome</keyword>
<keyword evidence="6" id="KW-0037">Angiogenesis</keyword>
<accession>A0A3Q2GED1</accession>
<evidence type="ECO:0000256" key="1">
    <source>
        <dbReference type="ARBA" id="ARBA00004651"/>
    </source>
</evidence>
<gene>
    <name evidence="19" type="primary">CXCR3</name>
</gene>
<proteinExistence type="inferred from homology"/>
<evidence type="ECO:0000256" key="13">
    <source>
        <dbReference type="ARBA" id="ARBA00023180"/>
    </source>
</evidence>
<feature type="domain" description="G-protein coupled receptors family 1 profile" evidence="18">
    <location>
        <begin position="61"/>
        <end position="321"/>
    </location>
</feature>
<protein>
    <recommendedName>
        <fullName evidence="2">C-X-C chemokine receptor type 3</fullName>
    </recommendedName>
    <alternativeName>
        <fullName evidence="15">Interferon-inducible protein 10 receptor</fullName>
    </alternativeName>
</protein>
<comment type="similarity">
    <text evidence="16">Belongs to the G-protein coupled receptor 1 family.</text>
</comment>
<evidence type="ECO:0000313" key="19">
    <source>
        <dbReference type="Ensembl" id="ENSCVAP00000023960.1"/>
    </source>
</evidence>
<dbReference type="GO" id="GO:0019722">
    <property type="term" value="P:calcium-mediated signaling"/>
    <property type="evidence" value="ECO:0007669"/>
    <property type="project" value="TreeGrafter"/>
</dbReference>
<dbReference type="AlphaFoldDB" id="A0A3Q2GED1"/>
<keyword evidence="4" id="KW-0145">Chemotaxis</keyword>
<evidence type="ECO:0000256" key="4">
    <source>
        <dbReference type="ARBA" id="ARBA00022500"/>
    </source>
</evidence>
<dbReference type="PRINTS" id="PR00657">
    <property type="entry name" value="CCCHEMOKINER"/>
</dbReference>
<dbReference type="FunFam" id="1.20.1070.10:FF:000159">
    <property type="entry name" value="C-X-C chemokine receptor type 3"/>
    <property type="match status" value="1"/>
</dbReference>
<dbReference type="GO" id="GO:0060326">
    <property type="term" value="P:cell chemotaxis"/>
    <property type="evidence" value="ECO:0007669"/>
    <property type="project" value="TreeGrafter"/>
</dbReference>
<dbReference type="PANTHER" id="PTHR10489">
    <property type="entry name" value="CELL ADHESION MOLECULE"/>
    <property type="match status" value="1"/>
</dbReference>
<dbReference type="InterPro" id="IPR000276">
    <property type="entry name" value="GPCR_Rhodpsn"/>
</dbReference>
<keyword evidence="11" id="KW-1015">Disulfide bond</keyword>
<dbReference type="Ensembl" id="ENSCVAT00000005411.1">
    <property type="protein sequence ID" value="ENSCVAP00000023960.1"/>
    <property type="gene ID" value="ENSCVAG00000007688.1"/>
</dbReference>
<dbReference type="GO" id="GO:0006955">
    <property type="term" value="P:immune response"/>
    <property type="evidence" value="ECO:0007669"/>
    <property type="project" value="TreeGrafter"/>
</dbReference>
<evidence type="ECO:0000259" key="18">
    <source>
        <dbReference type="PROSITE" id="PS50262"/>
    </source>
</evidence>
<dbReference type="GO" id="GO:0007204">
    <property type="term" value="P:positive regulation of cytosolic calcium ion concentration"/>
    <property type="evidence" value="ECO:0007669"/>
    <property type="project" value="TreeGrafter"/>
</dbReference>
<dbReference type="PRINTS" id="PR01532">
    <property type="entry name" value="CXCCHMKINER3"/>
</dbReference>
<evidence type="ECO:0000313" key="20">
    <source>
        <dbReference type="Proteomes" id="UP000265020"/>
    </source>
</evidence>
<dbReference type="GO" id="GO:0009897">
    <property type="term" value="C:external side of plasma membrane"/>
    <property type="evidence" value="ECO:0007669"/>
    <property type="project" value="TreeGrafter"/>
</dbReference>
<dbReference type="CDD" id="cd15180">
    <property type="entry name" value="7tmA_CXCR3"/>
    <property type="match status" value="1"/>
</dbReference>
<dbReference type="GeneTree" id="ENSGT01050000244848"/>
<dbReference type="OrthoDB" id="9818824at2759"/>
<evidence type="ECO:0000256" key="7">
    <source>
        <dbReference type="ARBA" id="ARBA00022692"/>
    </source>
</evidence>
<keyword evidence="12 16" id="KW-0675">Receptor</keyword>
<evidence type="ECO:0000256" key="15">
    <source>
        <dbReference type="ARBA" id="ARBA00030908"/>
    </source>
</evidence>
<reference evidence="19" key="2">
    <citation type="submission" date="2025-09" db="UniProtKB">
        <authorList>
            <consortium name="Ensembl"/>
        </authorList>
    </citation>
    <scope>IDENTIFICATION</scope>
</reference>
<evidence type="ECO:0000256" key="14">
    <source>
        <dbReference type="ARBA" id="ARBA00023224"/>
    </source>
</evidence>
<keyword evidence="5" id="KW-0765">Sulfation</keyword>
<comment type="subcellular location">
    <subcellularLocation>
        <location evidence="1">Cell membrane</location>
        <topology evidence="1">Multi-pass membrane protein</topology>
    </subcellularLocation>
</comment>
<dbReference type="KEGG" id="cvg:107100217"/>
<dbReference type="GO" id="GO:0016493">
    <property type="term" value="F:C-C chemokine receptor activity"/>
    <property type="evidence" value="ECO:0007669"/>
    <property type="project" value="TreeGrafter"/>
</dbReference>
<dbReference type="InterPro" id="IPR004070">
    <property type="entry name" value="Chemokine_CXCR3"/>
</dbReference>
<dbReference type="GO" id="GO:0001525">
    <property type="term" value="P:angiogenesis"/>
    <property type="evidence" value="ECO:0007669"/>
    <property type="project" value="UniProtKB-KW"/>
</dbReference>
<evidence type="ECO:0000256" key="3">
    <source>
        <dbReference type="ARBA" id="ARBA00022475"/>
    </source>
</evidence>
<name>A0A3Q2GED1_CYPVA</name>
<dbReference type="GO" id="GO:0016494">
    <property type="term" value="F:C-X-C chemokine receptor activity"/>
    <property type="evidence" value="ECO:0007669"/>
    <property type="project" value="InterPro"/>
</dbReference>
<evidence type="ECO:0000256" key="9">
    <source>
        <dbReference type="ARBA" id="ARBA00023040"/>
    </source>
</evidence>
<dbReference type="InterPro" id="IPR017452">
    <property type="entry name" value="GPCR_Rhodpsn_7TM"/>
</dbReference>
<keyword evidence="10 17" id="KW-0472">Membrane</keyword>
<dbReference type="PANTHER" id="PTHR10489:SF671">
    <property type="entry name" value="C-X-C CHEMOKINE RECEPTOR TYPE 3"/>
    <property type="match status" value="1"/>
</dbReference>
<evidence type="ECO:0000256" key="5">
    <source>
        <dbReference type="ARBA" id="ARBA00022641"/>
    </source>
</evidence>
<feature type="transmembrane region" description="Helical" evidence="17">
    <location>
        <begin position="159"/>
        <end position="177"/>
    </location>
</feature>
<dbReference type="Proteomes" id="UP000265020">
    <property type="component" value="Unassembled WGS sequence"/>
</dbReference>
<keyword evidence="7 16" id="KW-0812">Transmembrane</keyword>
<dbReference type="Pfam" id="PF00001">
    <property type="entry name" value="7tm_1"/>
    <property type="match status" value="1"/>
</dbReference>
<keyword evidence="3" id="KW-1003">Cell membrane</keyword>
<evidence type="ECO:0000256" key="12">
    <source>
        <dbReference type="ARBA" id="ARBA00023170"/>
    </source>
</evidence>
<keyword evidence="13" id="KW-0325">Glycoprotein</keyword>
<evidence type="ECO:0000256" key="10">
    <source>
        <dbReference type="ARBA" id="ARBA00023136"/>
    </source>
</evidence>
<keyword evidence="9 16" id="KW-0297">G-protein coupled receptor</keyword>
<dbReference type="InterPro" id="IPR000355">
    <property type="entry name" value="Chemokine_rcpt"/>
</dbReference>
<feature type="transmembrane region" description="Helical" evidence="17">
    <location>
        <begin position="219"/>
        <end position="244"/>
    </location>
</feature>
<organism evidence="19 20">
    <name type="scientific">Cyprinodon variegatus</name>
    <name type="common">Sheepshead minnow</name>
    <dbReference type="NCBI Taxonomy" id="28743"/>
    <lineage>
        <taxon>Eukaryota</taxon>
        <taxon>Metazoa</taxon>
        <taxon>Chordata</taxon>
        <taxon>Craniata</taxon>
        <taxon>Vertebrata</taxon>
        <taxon>Euteleostomi</taxon>
        <taxon>Actinopterygii</taxon>
        <taxon>Neopterygii</taxon>
        <taxon>Teleostei</taxon>
        <taxon>Neoteleostei</taxon>
        <taxon>Acanthomorphata</taxon>
        <taxon>Ovalentaria</taxon>
        <taxon>Atherinomorphae</taxon>
        <taxon>Cyprinodontiformes</taxon>
        <taxon>Cyprinodontidae</taxon>
        <taxon>Cyprinodon</taxon>
    </lineage>
</organism>
<evidence type="ECO:0000256" key="17">
    <source>
        <dbReference type="SAM" id="Phobius"/>
    </source>
</evidence>